<dbReference type="OrthoDB" id="2829748at2"/>
<evidence type="ECO:0000313" key="2">
    <source>
        <dbReference type="Proteomes" id="UP000279911"/>
    </source>
</evidence>
<evidence type="ECO:0000313" key="1">
    <source>
        <dbReference type="EMBL" id="RSD26689.1"/>
    </source>
</evidence>
<dbReference type="Gene3D" id="1.10.3480.10">
    <property type="entry name" value="TorD-like"/>
    <property type="match status" value="1"/>
</dbReference>
<organism evidence="1 2">
    <name type="scientific">Mesobacillus subterraneus</name>
    <dbReference type="NCBI Taxonomy" id="285983"/>
    <lineage>
        <taxon>Bacteria</taxon>
        <taxon>Bacillati</taxon>
        <taxon>Bacillota</taxon>
        <taxon>Bacilli</taxon>
        <taxon>Bacillales</taxon>
        <taxon>Bacillaceae</taxon>
        <taxon>Mesobacillus</taxon>
    </lineage>
</organism>
<dbReference type="Proteomes" id="UP000279911">
    <property type="component" value="Unassembled WGS sequence"/>
</dbReference>
<dbReference type="InterPro" id="IPR020945">
    <property type="entry name" value="DMSO/NO3_reduct_chaperone"/>
</dbReference>
<accession>A0A427TQL9</accession>
<dbReference type="InterPro" id="IPR036411">
    <property type="entry name" value="TorD-like_sf"/>
</dbReference>
<protein>
    <recommendedName>
        <fullName evidence="3">Nitrate reductase delta subunit</fullName>
    </recommendedName>
</protein>
<name>A0A427TQL9_9BACI</name>
<dbReference type="AlphaFoldDB" id="A0A427TQL9"/>
<dbReference type="EMBL" id="RSFW01000014">
    <property type="protein sequence ID" value="RSD26689.1"/>
    <property type="molecule type" value="Genomic_DNA"/>
</dbReference>
<comment type="caution">
    <text evidence="1">The sequence shown here is derived from an EMBL/GenBank/DDBJ whole genome shotgun (WGS) entry which is preliminary data.</text>
</comment>
<sequence length="199" mass="23598">MKVETMMEERYGKLAIANIMTSIWLGDWGTYEEFMNNVPAGLREELAFHSSYERDEVQLWYDNHFFIPGDHFVSPYFSSYVTNNEDEEARRHDLLCLIGLYEKTAFYFPLEQDRLPDHFGSMIAFLSSILQGEIEAEQKGDSDHLKQLEDIEAEMLNKYIKPVLKPMLEYADAKIKHQFFREFLRFYAEVMNEEWMEAA</sequence>
<gene>
    <name evidence="1" type="ORF">EJA10_12510</name>
</gene>
<dbReference type="STRING" id="285983.UB32_06970"/>
<dbReference type="SUPFAM" id="SSF89155">
    <property type="entry name" value="TorD-like"/>
    <property type="match status" value="1"/>
</dbReference>
<proteinExistence type="predicted"/>
<dbReference type="Pfam" id="PF02613">
    <property type="entry name" value="Nitrate_red_del"/>
    <property type="match status" value="1"/>
</dbReference>
<evidence type="ECO:0008006" key="3">
    <source>
        <dbReference type="Google" id="ProtNLM"/>
    </source>
</evidence>
<reference evidence="2" key="1">
    <citation type="submission" date="2018-12" db="EMBL/GenBank/DDBJ databases">
        <title>Bacillus chawlae sp. nov., Bacillus glennii sp. nov., and Bacillus saganii sp. nov. Isolated from the Vehicle Assembly Building at Kennedy Space Center where the Viking Spacecraft were Assembled.</title>
        <authorList>
            <person name="Seuylemezian A."/>
            <person name="Vaishampayan P."/>
        </authorList>
    </citation>
    <scope>NUCLEOTIDE SEQUENCE [LARGE SCALE GENOMIC DNA]</scope>
    <source>
        <strain evidence="2">DSM 13966</strain>
    </source>
</reference>